<feature type="transmembrane region" description="Helical" evidence="6">
    <location>
        <begin position="26"/>
        <end position="49"/>
    </location>
</feature>
<dbReference type="SMART" id="SM01417">
    <property type="entry name" value="Solute_trans_a"/>
    <property type="match status" value="1"/>
</dbReference>
<comment type="subcellular location">
    <subcellularLocation>
        <location evidence="1">Membrane</location>
        <topology evidence="1">Multi-pass membrane protein</topology>
    </subcellularLocation>
</comment>
<evidence type="ECO:0000256" key="1">
    <source>
        <dbReference type="ARBA" id="ARBA00004141"/>
    </source>
</evidence>
<dbReference type="EMBL" id="DF237092">
    <property type="protein sequence ID" value="GAQ83311.1"/>
    <property type="molecule type" value="Genomic_DNA"/>
</dbReference>
<name>A0A1Y1I2A1_KLENI</name>
<feature type="compositionally biased region" description="Basic and acidic residues" evidence="5">
    <location>
        <begin position="481"/>
        <end position="498"/>
    </location>
</feature>
<feature type="compositionally biased region" description="Basic and acidic residues" evidence="5">
    <location>
        <begin position="350"/>
        <end position="359"/>
    </location>
</feature>
<sequence>MVGLNVTAVQNYGASASGHSAVSGPVYILIAFICTAFACFTSIIHILRHLQNYTEPVFQRYIVRIIFMVPVYALMSFLALFRSEQAIWFNTIRDVYEAWVIYNFLALCLAWVGGPGQVVVSLSGRLMKPSWALMTCCLSPIPLDGRFLRKCKQGTLQFVILKPVLAAATLILHSKGLYSEGHWGAGEGYLYLTFIYTISYSLALYVLLLFYFACEDLLRPYKPLPKFIVIKSVVFATYWQGVLVFLFAKAGLITNPATAADLQNFLLCVEMAIAAVGHRWAFPHSDFANAPGVAGGLGGSITHAIAINDVASDTLHNFAPTYHDYILYSDGTAAAPRRYRTRTFVPTGHEMSDLRKGGKDSGWSSGLERADRGSFSPDYSSGSGGSSPEKVRAGAKVADAPDNLLDAPAPIVLETDDMEIGLNKAPDSSKGDPSWQARRSSAMSTVDEEGGQEEMHLRAGESRRTSVVSGDSRRSSGLLGIRDEDLAPDALHKNKWLLDETPSAESSRRGSFAQPPNSKTRPSDGDPKK</sequence>
<evidence type="ECO:0000256" key="3">
    <source>
        <dbReference type="ARBA" id="ARBA00022989"/>
    </source>
</evidence>
<evidence type="ECO:0000256" key="5">
    <source>
        <dbReference type="SAM" id="MobiDB-lite"/>
    </source>
</evidence>
<dbReference type="PANTHER" id="PTHR23423">
    <property type="entry name" value="ORGANIC SOLUTE TRANSPORTER-RELATED"/>
    <property type="match status" value="1"/>
</dbReference>
<gene>
    <name evidence="7" type="ORF">KFL_001430160</name>
</gene>
<dbReference type="InterPro" id="IPR005178">
    <property type="entry name" value="Ostalpha/TMEM184C"/>
</dbReference>
<dbReference type="Proteomes" id="UP000054558">
    <property type="component" value="Unassembled WGS sequence"/>
</dbReference>
<keyword evidence="2 6" id="KW-0812">Transmembrane</keyword>
<feature type="compositionally biased region" description="Low complexity" evidence="5">
    <location>
        <begin position="465"/>
        <end position="480"/>
    </location>
</feature>
<feature type="transmembrane region" description="Helical" evidence="6">
    <location>
        <begin position="194"/>
        <end position="214"/>
    </location>
</feature>
<dbReference type="OrthoDB" id="5348404at2759"/>
<feature type="compositionally biased region" description="Basic and acidic residues" evidence="5">
    <location>
        <begin position="453"/>
        <end position="464"/>
    </location>
</feature>
<protein>
    <submittedName>
        <fullName evidence="7">Uncharacterized protein</fullName>
    </submittedName>
</protein>
<keyword evidence="4 6" id="KW-0472">Membrane</keyword>
<dbReference type="OMA" id="IIKPIMA"/>
<dbReference type="GO" id="GO:0022857">
    <property type="term" value="F:transmembrane transporter activity"/>
    <property type="evidence" value="ECO:0000318"/>
    <property type="project" value="GO_Central"/>
</dbReference>
<feature type="region of interest" description="Disordered" evidence="5">
    <location>
        <begin position="349"/>
        <end position="402"/>
    </location>
</feature>
<feature type="region of interest" description="Disordered" evidence="5">
    <location>
        <begin position="422"/>
        <end position="529"/>
    </location>
</feature>
<evidence type="ECO:0000313" key="7">
    <source>
        <dbReference type="EMBL" id="GAQ83311.1"/>
    </source>
</evidence>
<evidence type="ECO:0000313" key="8">
    <source>
        <dbReference type="Proteomes" id="UP000054558"/>
    </source>
</evidence>
<dbReference type="Pfam" id="PF03619">
    <property type="entry name" value="Solute_trans_a"/>
    <property type="match status" value="1"/>
</dbReference>
<proteinExistence type="predicted"/>
<feature type="transmembrane region" description="Helical" evidence="6">
    <location>
        <begin position="226"/>
        <end position="248"/>
    </location>
</feature>
<organism evidence="7 8">
    <name type="scientific">Klebsormidium nitens</name>
    <name type="common">Green alga</name>
    <name type="synonym">Ulothrix nitens</name>
    <dbReference type="NCBI Taxonomy" id="105231"/>
    <lineage>
        <taxon>Eukaryota</taxon>
        <taxon>Viridiplantae</taxon>
        <taxon>Streptophyta</taxon>
        <taxon>Klebsormidiophyceae</taxon>
        <taxon>Klebsormidiales</taxon>
        <taxon>Klebsormidiaceae</taxon>
        <taxon>Klebsormidium</taxon>
    </lineage>
</organism>
<feature type="transmembrane region" description="Helical" evidence="6">
    <location>
        <begin position="61"/>
        <end position="81"/>
    </location>
</feature>
<dbReference type="STRING" id="105231.A0A1Y1I2A1"/>
<keyword evidence="8" id="KW-1185">Reference proteome</keyword>
<feature type="transmembrane region" description="Helical" evidence="6">
    <location>
        <begin position="101"/>
        <end position="124"/>
    </location>
</feature>
<dbReference type="GO" id="GO:0016020">
    <property type="term" value="C:membrane"/>
    <property type="evidence" value="ECO:0000318"/>
    <property type="project" value="GO_Central"/>
</dbReference>
<evidence type="ECO:0000256" key="2">
    <source>
        <dbReference type="ARBA" id="ARBA00022692"/>
    </source>
</evidence>
<evidence type="ECO:0000256" key="4">
    <source>
        <dbReference type="ARBA" id="ARBA00023136"/>
    </source>
</evidence>
<accession>A0A1Y1I2A1</accession>
<dbReference type="AlphaFoldDB" id="A0A1Y1I2A1"/>
<keyword evidence="3 6" id="KW-1133">Transmembrane helix</keyword>
<evidence type="ECO:0000256" key="6">
    <source>
        <dbReference type="SAM" id="Phobius"/>
    </source>
</evidence>
<feature type="transmembrane region" description="Helical" evidence="6">
    <location>
        <begin position="156"/>
        <end position="174"/>
    </location>
</feature>
<reference evidence="7 8" key="1">
    <citation type="journal article" date="2014" name="Nat. Commun.">
        <title>Klebsormidium flaccidum genome reveals primary factors for plant terrestrial adaptation.</title>
        <authorList>
            <person name="Hori K."/>
            <person name="Maruyama F."/>
            <person name="Fujisawa T."/>
            <person name="Togashi T."/>
            <person name="Yamamoto N."/>
            <person name="Seo M."/>
            <person name="Sato S."/>
            <person name="Yamada T."/>
            <person name="Mori H."/>
            <person name="Tajima N."/>
            <person name="Moriyama T."/>
            <person name="Ikeuchi M."/>
            <person name="Watanabe M."/>
            <person name="Wada H."/>
            <person name="Kobayashi K."/>
            <person name="Saito M."/>
            <person name="Masuda T."/>
            <person name="Sasaki-Sekimoto Y."/>
            <person name="Mashiguchi K."/>
            <person name="Awai K."/>
            <person name="Shimojima M."/>
            <person name="Masuda S."/>
            <person name="Iwai M."/>
            <person name="Nobusawa T."/>
            <person name="Narise T."/>
            <person name="Kondo S."/>
            <person name="Saito H."/>
            <person name="Sato R."/>
            <person name="Murakawa M."/>
            <person name="Ihara Y."/>
            <person name="Oshima-Yamada Y."/>
            <person name="Ohtaka K."/>
            <person name="Satoh M."/>
            <person name="Sonobe K."/>
            <person name="Ishii M."/>
            <person name="Ohtani R."/>
            <person name="Kanamori-Sato M."/>
            <person name="Honoki R."/>
            <person name="Miyazaki D."/>
            <person name="Mochizuki H."/>
            <person name="Umetsu J."/>
            <person name="Higashi K."/>
            <person name="Shibata D."/>
            <person name="Kamiya Y."/>
            <person name="Sato N."/>
            <person name="Nakamura Y."/>
            <person name="Tabata S."/>
            <person name="Ida S."/>
            <person name="Kurokawa K."/>
            <person name="Ohta H."/>
        </authorList>
    </citation>
    <scope>NUCLEOTIDE SEQUENCE [LARGE SCALE GENOMIC DNA]</scope>
    <source>
        <strain evidence="7 8">NIES-2285</strain>
    </source>
</reference>